<evidence type="ECO:0000256" key="1">
    <source>
        <dbReference type="SAM" id="MobiDB-lite"/>
    </source>
</evidence>
<evidence type="ECO:0000313" key="3">
    <source>
        <dbReference type="Proteomes" id="UP000176939"/>
    </source>
</evidence>
<reference evidence="2 3" key="1">
    <citation type="journal article" date="2016" name="Nat. Commun.">
        <title>Thousands of microbial genomes shed light on interconnected biogeochemical processes in an aquifer system.</title>
        <authorList>
            <person name="Anantharaman K."/>
            <person name="Brown C.T."/>
            <person name="Hug L.A."/>
            <person name="Sharon I."/>
            <person name="Castelle C.J."/>
            <person name="Probst A.J."/>
            <person name="Thomas B.C."/>
            <person name="Singh A."/>
            <person name="Wilkins M.J."/>
            <person name="Karaoz U."/>
            <person name="Brodie E.L."/>
            <person name="Williams K.H."/>
            <person name="Hubbard S.S."/>
            <person name="Banfield J.F."/>
        </authorList>
    </citation>
    <scope>NUCLEOTIDE SEQUENCE [LARGE SCALE GENOMIC DNA]</scope>
</reference>
<feature type="region of interest" description="Disordered" evidence="1">
    <location>
        <begin position="544"/>
        <end position="605"/>
    </location>
</feature>
<dbReference type="Pfam" id="PF04860">
    <property type="entry name" value="Phage_portal"/>
    <property type="match status" value="1"/>
</dbReference>
<name>A0A1F7X389_9BACT</name>
<proteinExistence type="predicted"/>
<dbReference type="EMBL" id="MGFQ01000024">
    <property type="protein sequence ID" value="OGM09159.1"/>
    <property type="molecule type" value="Genomic_DNA"/>
</dbReference>
<dbReference type="InterPro" id="IPR006944">
    <property type="entry name" value="Phage/GTA_portal"/>
</dbReference>
<dbReference type="AlphaFoldDB" id="A0A1F7X389"/>
<gene>
    <name evidence="2" type="ORF">A2Z67_04430</name>
</gene>
<evidence type="ECO:0008006" key="4">
    <source>
        <dbReference type="Google" id="ProtNLM"/>
    </source>
</evidence>
<sequence length="605" mass="69491">MGLFDGKKIEALKQDFEKKLEEIELTKAKQIFEVEQRMVEISEKKALEKAQEIHATWLEAFEKSNGKKEDLEAKSLFIDPYQLLESVGYRERPMMLGFDQLRLMSERNPVVAAVINTRVNQVASFSRTPRTPYDVGFEFMLRDKDEKVTKADEKRMKELTGFIEATGFPGKIEEEERDDFDAFLRKFSRDSLTYDQATSEIVPSRKGTPGAFYAIDACTIRLATTPEYWRDRRKVGGYYEKGKTTKEDIETSTRMMASWKGAIDDDIKPEDIRYVQILMGRVINTYTEKEFIFGIRNPRTSVRLNGYGTSELEILVNTVVAHMWTEEHNRRFFSQGSAPKGIIHFEGANINQEHLQSFRRQWHAQIAGVYNAWRTPIIASPAKLNYTNLHSNNRQMEFSSWLEYLVKIICAVYLIDPAEINFDLKGSAHQTQGPMFESQNEAKQKMSRDRGLKPLLKFIEGEINKNIIWQIDPRIEFQFVGLDAKTEEQRQKLRTEQLQNYRTIDEIRIEEDYKPLGEEKGGDIIMNNVYTQYMLQLKMQQQQQQMMGGMGGGEDFGQEGEEGKYDFGQEGGEEEAPPGGGAPKEETSPGKEFGGGGAPKGEELD</sequence>
<organism evidence="2 3">
    <name type="scientific">Candidatus Woesebacteria bacterium RBG_13_36_22</name>
    <dbReference type="NCBI Taxonomy" id="1802478"/>
    <lineage>
        <taxon>Bacteria</taxon>
        <taxon>Candidatus Woeseibacteriota</taxon>
    </lineage>
</organism>
<comment type="caution">
    <text evidence="2">The sequence shown here is derived from an EMBL/GenBank/DDBJ whole genome shotgun (WGS) entry which is preliminary data.</text>
</comment>
<dbReference type="Proteomes" id="UP000176939">
    <property type="component" value="Unassembled WGS sequence"/>
</dbReference>
<protein>
    <recommendedName>
        <fullName evidence="4">Phage portal protein</fullName>
    </recommendedName>
</protein>
<accession>A0A1F7X389</accession>
<evidence type="ECO:0000313" key="2">
    <source>
        <dbReference type="EMBL" id="OGM09159.1"/>
    </source>
</evidence>